<sequence length="32" mass="3872">MYIGRKPRLYPRFLSHIPSTKKTPFKHSLIEE</sequence>
<accession>T0JUC0</accession>
<name>T0JUC0_COLGC</name>
<gene>
    <name evidence="1" type="ORF">CGLO_14414</name>
</gene>
<proteinExistence type="predicted"/>
<comment type="caution">
    <text evidence="1">The sequence shown here is derived from an EMBL/GenBank/DDBJ whole genome shotgun (WGS) entry which is preliminary data.</text>
</comment>
<organism evidence="1 2">
    <name type="scientific">Colletotrichum gloeosporioides (strain Cg-14)</name>
    <name type="common">Anthracnose fungus</name>
    <name type="synonym">Glomerella cingulata</name>
    <dbReference type="NCBI Taxonomy" id="1237896"/>
    <lineage>
        <taxon>Eukaryota</taxon>
        <taxon>Fungi</taxon>
        <taxon>Dikarya</taxon>
        <taxon>Ascomycota</taxon>
        <taxon>Pezizomycotina</taxon>
        <taxon>Sordariomycetes</taxon>
        <taxon>Hypocreomycetidae</taxon>
        <taxon>Glomerellales</taxon>
        <taxon>Glomerellaceae</taxon>
        <taxon>Colletotrichum</taxon>
        <taxon>Colletotrichum gloeosporioides species complex</taxon>
    </lineage>
</organism>
<dbReference type="AlphaFoldDB" id="T0JUC0"/>
<protein>
    <submittedName>
        <fullName evidence="1">Uncharacterized protein</fullName>
    </submittedName>
</protein>
<dbReference type="Proteomes" id="UP000015530">
    <property type="component" value="Unassembled WGS sequence"/>
</dbReference>
<evidence type="ECO:0000313" key="1">
    <source>
        <dbReference type="EMBL" id="EQB46527.1"/>
    </source>
</evidence>
<dbReference type="HOGENOM" id="CLU_3392261_0_0_1"/>
<evidence type="ECO:0000313" key="2">
    <source>
        <dbReference type="Proteomes" id="UP000015530"/>
    </source>
</evidence>
<reference evidence="2" key="1">
    <citation type="journal article" date="2013" name="Mol. Plant Microbe Interact.">
        <title>Global aspects of pacC regulation of pathogenicity genes in Colletotrichum gloeosporioides as revealed by transcriptome analysis.</title>
        <authorList>
            <person name="Alkan N."/>
            <person name="Meng X."/>
            <person name="Friedlander G."/>
            <person name="Reuveni E."/>
            <person name="Sukno S."/>
            <person name="Sherman A."/>
            <person name="Thon M."/>
            <person name="Fluhr R."/>
            <person name="Prusky D."/>
        </authorList>
    </citation>
    <scope>NUCLEOTIDE SEQUENCE [LARGE SCALE GENOMIC DNA]</scope>
    <source>
        <strain evidence="2">Cg-14</strain>
    </source>
</reference>
<dbReference type="EMBL" id="AMYD01003357">
    <property type="protein sequence ID" value="EQB46527.1"/>
    <property type="molecule type" value="Genomic_DNA"/>
</dbReference>